<dbReference type="AlphaFoldDB" id="A0A1R3R865"/>
<dbReference type="STRING" id="602072.A0A1R3R865"/>
<evidence type="ECO:0000256" key="4">
    <source>
        <dbReference type="ARBA" id="ARBA00023002"/>
    </source>
</evidence>
<dbReference type="FunFam" id="1.10.630.10:FF:000018">
    <property type="entry name" value="Cytochrome P450 monooxygenase"/>
    <property type="match status" value="1"/>
</dbReference>
<evidence type="ECO:0000256" key="2">
    <source>
        <dbReference type="ARBA" id="ARBA00022617"/>
    </source>
</evidence>
<feature type="compositionally biased region" description="Low complexity" evidence="7">
    <location>
        <begin position="179"/>
        <end position="193"/>
    </location>
</feature>
<dbReference type="InterPro" id="IPR002397">
    <property type="entry name" value="Cyt_P450_B"/>
</dbReference>
<reference evidence="9" key="1">
    <citation type="journal article" date="2017" name="Genome Biol.">
        <title>Comparative genomics reveals high biological diversity and specific adaptations in the industrially and medically important fungal genus Aspergillus.</title>
        <authorList>
            <person name="de Vries R.P."/>
            <person name="Riley R."/>
            <person name="Wiebenga A."/>
            <person name="Aguilar-Osorio G."/>
            <person name="Amillis S."/>
            <person name="Uchima C.A."/>
            <person name="Anderluh G."/>
            <person name="Asadollahi M."/>
            <person name="Askin M."/>
            <person name="Barry K."/>
            <person name="Battaglia E."/>
            <person name="Bayram O."/>
            <person name="Benocci T."/>
            <person name="Braus-Stromeyer S.A."/>
            <person name="Caldana C."/>
            <person name="Canovas D."/>
            <person name="Cerqueira G.C."/>
            <person name="Chen F."/>
            <person name="Chen W."/>
            <person name="Choi C."/>
            <person name="Clum A."/>
            <person name="Dos Santos R.A."/>
            <person name="Damasio A.R."/>
            <person name="Diallinas G."/>
            <person name="Emri T."/>
            <person name="Fekete E."/>
            <person name="Flipphi M."/>
            <person name="Freyberg S."/>
            <person name="Gallo A."/>
            <person name="Gournas C."/>
            <person name="Habgood R."/>
            <person name="Hainaut M."/>
            <person name="Harispe M.L."/>
            <person name="Henrissat B."/>
            <person name="Hilden K.S."/>
            <person name="Hope R."/>
            <person name="Hossain A."/>
            <person name="Karabika E."/>
            <person name="Karaffa L."/>
            <person name="Karanyi Z."/>
            <person name="Krasevec N."/>
            <person name="Kuo A."/>
            <person name="Kusch H."/>
            <person name="LaButti K."/>
            <person name="Lagendijk E.L."/>
            <person name="Lapidus A."/>
            <person name="Levasseur A."/>
            <person name="Lindquist E."/>
            <person name="Lipzen A."/>
            <person name="Logrieco A.F."/>
            <person name="MacCabe A."/>
            <person name="Maekelae M.R."/>
            <person name="Malavazi I."/>
            <person name="Melin P."/>
            <person name="Meyer V."/>
            <person name="Mielnichuk N."/>
            <person name="Miskei M."/>
            <person name="Molnar A.P."/>
            <person name="Mule G."/>
            <person name="Ngan C.Y."/>
            <person name="Orejas M."/>
            <person name="Orosz E."/>
            <person name="Ouedraogo J.P."/>
            <person name="Overkamp K.M."/>
            <person name="Park H.-S."/>
            <person name="Perrone G."/>
            <person name="Piumi F."/>
            <person name="Punt P.J."/>
            <person name="Ram A.F."/>
            <person name="Ramon A."/>
            <person name="Rauscher S."/>
            <person name="Record E."/>
            <person name="Riano-Pachon D.M."/>
            <person name="Robert V."/>
            <person name="Roehrig J."/>
            <person name="Ruller R."/>
            <person name="Salamov A."/>
            <person name="Salih N.S."/>
            <person name="Samson R.A."/>
            <person name="Sandor E."/>
            <person name="Sanguinetti M."/>
            <person name="Schuetze T."/>
            <person name="Sepcic K."/>
            <person name="Shelest E."/>
            <person name="Sherlock G."/>
            <person name="Sophianopoulou V."/>
            <person name="Squina F.M."/>
            <person name="Sun H."/>
            <person name="Susca A."/>
            <person name="Todd R.B."/>
            <person name="Tsang A."/>
            <person name="Unkles S.E."/>
            <person name="van de Wiele N."/>
            <person name="van Rossen-Uffink D."/>
            <person name="Oliveira J.V."/>
            <person name="Vesth T.C."/>
            <person name="Visser J."/>
            <person name="Yu J.-H."/>
            <person name="Zhou M."/>
            <person name="Andersen M.R."/>
            <person name="Archer D.B."/>
            <person name="Baker S.E."/>
            <person name="Benoit I."/>
            <person name="Brakhage A.A."/>
            <person name="Braus G.H."/>
            <person name="Fischer R."/>
            <person name="Frisvad J.C."/>
            <person name="Goldman G.H."/>
            <person name="Houbraken J."/>
            <person name="Oakley B."/>
            <person name="Pocsi I."/>
            <person name="Scazzocchio C."/>
            <person name="Seiboth B."/>
            <person name="vanKuyk P.A."/>
            <person name="Wortman J."/>
            <person name="Dyer P.S."/>
            <person name="Grigoriev I.V."/>
        </authorList>
    </citation>
    <scope>NUCLEOTIDE SEQUENCE [LARGE SCALE GENOMIC DNA]</scope>
    <source>
        <strain evidence="9">ITEM 5010</strain>
    </source>
</reference>
<dbReference type="GO" id="GO:0004497">
    <property type="term" value="F:monooxygenase activity"/>
    <property type="evidence" value="ECO:0007669"/>
    <property type="project" value="UniProtKB-KW"/>
</dbReference>
<dbReference type="PANTHER" id="PTHR46696:SF6">
    <property type="entry name" value="P450, PUTATIVE (EUROFUNG)-RELATED"/>
    <property type="match status" value="1"/>
</dbReference>
<dbReference type="OMA" id="HFCLGKS"/>
<accession>A0A1R3R865</accession>
<dbReference type="GO" id="GO:0016705">
    <property type="term" value="F:oxidoreductase activity, acting on paired donors, with incorporation or reduction of molecular oxygen"/>
    <property type="evidence" value="ECO:0007669"/>
    <property type="project" value="InterPro"/>
</dbReference>
<dbReference type="VEuPathDB" id="FungiDB:ASPCADRAFT_519088"/>
<keyword evidence="9" id="KW-1185">Reference proteome</keyword>
<evidence type="ECO:0000313" key="9">
    <source>
        <dbReference type="Proteomes" id="UP000188318"/>
    </source>
</evidence>
<keyword evidence="6" id="KW-0503">Monooxygenase</keyword>
<evidence type="ECO:0000313" key="8">
    <source>
        <dbReference type="EMBL" id="OOF90684.1"/>
    </source>
</evidence>
<protein>
    <recommendedName>
        <fullName evidence="10">Cytochrome P450</fullName>
    </recommendedName>
</protein>
<evidence type="ECO:0000256" key="6">
    <source>
        <dbReference type="ARBA" id="ARBA00023033"/>
    </source>
</evidence>
<evidence type="ECO:0000256" key="1">
    <source>
        <dbReference type="ARBA" id="ARBA00010617"/>
    </source>
</evidence>
<keyword evidence="2" id="KW-0349">Heme</keyword>
<dbReference type="Pfam" id="PF00067">
    <property type="entry name" value="p450"/>
    <property type="match status" value="1"/>
</dbReference>
<dbReference type="EMBL" id="KV907515">
    <property type="protein sequence ID" value="OOF90684.1"/>
    <property type="molecule type" value="Genomic_DNA"/>
</dbReference>
<gene>
    <name evidence="8" type="ORF">ASPCADRAFT_519088</name>
</gene>
<dbReference type="GO" id="GO:0005506">
    <property type="term" value="F:iron ion binding"/>
    <property type="evidence" value="ECO:0007669"/>
    <property type="project" value="InterPro"/>
</dbReference>
<dbReference type="Gene3D" id="1.10.630.10">
    <property type="entry name" value="Cytochrome P450"/>
    <property type="match status" value="1"/>
</dbReference>
<keyword evidence="3" id="KW-0479">Metal-binding</keyword>
<keyword evidence="4" id="KW-0560">Oxidoreductase</keyword>
<keyword evidence="5" id="KW-0408">Iron</keyword>
<dbReference type="GO" id="GO:0020037">
    <property type="term" value="F:heme binding"/>
    <property type="evidence" value="ECO:0007669"/>
    <property type="project" value="InterPro"/>
</dbReference>
<dbReference type="OrthoDB" id="3945418at2759"/>
<sequence length="413" mass="45815">MSQDTTSDLPEFPFARPPKSYDPPAKLAELRHQGPTERVQLFDGKPAWIVTRHNEVCEMLSNDKLSNERYNPDNRDGYPEIHSGTQKEGVRPTFVHMDDPKHARHRAMIESFFTLEATEAIKPQVQEIVDSLIDSIKQRGCDDGPVDLVEELATVVNPKVLLLTIFKVPDKDANGLIQSSSARGGTSGTASESGHTDLHDYMSRLIDERIEKPGRPQDDLISRLVVEQYKPGNLDREDLINLVYMVLIAGNSAIQSSIALGVLTLLQNQDQLKEFKEDPGLAGPAVEEVLRYHTPSALNSRRVATAGLTLGGKKIEAGSGVIGSVRSANRDETVYPDADRFSIHRQVDPHRNLAFGYGPHNCQGQWLSRLELQAVLSSLFRKLPDLQLAIKPSELKYTPPTQNVGVVHLPVVF</sequence>
<dbReference type="PRINTS" id="PR00359">
    <property type="entry name" value="BP450"/>
</dbReference>
<evidence type="ECO:0000256" key="5">
    <source>
        <dbReference type="ARBA" id="ARBA00023004"/>
    </source>
</evidence>
<dbReference type="SUPFAM" id="SSF48264">
    <property type="entry name" value="Cytochrome P450"/>
    <property type="match status" value="1"/>
</dbReference>
<dbReference type="InterPro" id="IPR001128">
    <property type="entry name" value="Cyt_P450"/>
</dbReference>
<dbReference type="PANTHER" id="PTHR46696">
    <property type="entry name" value="P450, PUTATIVE (EUROFUNG)-RELATED"/>
    <property type="match status" value="1"/>
</dbReference>
<feature type="region of interest" description="Disordered" evidence="7">
    <location>
        <begin position="176"/>
        <end position="196"/>
    </location>
</feature>
<evidence type="ECO:0008006" key="10">
    <source>
        <dbReference type="Google" id="ProtNLM"/>
    </source>
</evidence>
<dbReference type="InterPro" id="IPR036396">
    <property type="entry name" value="Cyt_P450_sf"/>
</dbReference>
<name>A0A1R3R865_ASPC5</name>
<feature type="region of interest" description="Disordered" evidence="7">
    <location>
        <begin position="1"/>
        <end position="24"/>
    </location>
</feature>
<evidence type="ECO:0000256" key="3">
    <source>
        <dbReference type="ARBA" id="ARBA00022723"/>
    </source>
</evidence>
<organism evidence="8 9">
    <name type="scientific">Aspergillus carbonarius (strain ITEM 5010)</name>
    <dbReference type="NCBI Taxonomy" id="602072"/>
    <lineage>
        <taxon>Eukaryota</taxon>
        <taxon>Fungi</taxon>
        <taxon>Dikarya</taxon>
        <taxon>Ascomycota</taxon>
        <taxon>Pezizomycotina</taxon>
        <taxon>Eurotiomycetes</taxon>
        <taxon>Eurotiomycetidae</taxon>
        <taxon>Eurotiales</taxon>
        <taxon>Aspergillaceae</taxon>
        <taxon>Aspergillus</taxon>
        <taxon>Aspergillus subgen. Circumdati</taxon>
    </lineage>
</organism>
<evidence type="ECO:0000256" key="7">
    <source>
        <dbReference type="SAM" id="MobiDB-lite"/>
    </source>
</evidence>
<comment type="similarity">
    <text evidence="1">Belongs to the cytochrome P450 family.</text>
</comment>
<dbReference type="Proteomes" id="UP000188318">
    <property type="component" value="Unassembled WGS sequence"/>
</dbReference>
<dbReference type="CDD" id="cd11030">
    <property type="entry name" value="CYP105-like"/>
    <property type="match status" value="1"/>
</dbReference>
<proteinExistence type="inferred from homology"/>